<dbReference type="Proteomes" id="UP000461948">
    <property type="component" value="Unassembled WGS sequence"/>
</dbReference>
<name>A0A7X2STV4_ENTAG</name>
<organism evidence="1 2">
    <name type="scientific">Enterobacter agglomerans</name>
    <name type="common">Erwinia herbicola</name>
    <name type="synonym">Pantoea agglomerans</name>
    <dbReference type="NCBI Taxonomy" id="549"/>
    <lineage>
        <taxon>Bacteria</taxon>
        <taxon>Pseudomonadati</taxon>
        <taxon>Pseudomonadota</taxon>
        <taxon>Gammaproteobacteria</taxon>
        <taxon>Enterobacterales</taxon>
        <taxon>Erwiniaceae</taxon>
        <taxon>Pantoea</taxon>
        <taxon>Pantoea agglomerans group</taxon>
    </lineage>
</organism>
<dbReference type="EMBL" id="WKLC01000002">
    <property type="protein sequence ID" value="MSE13636.1"/>
    <property type="molecule type" value="Genomic_DNA"/>
</dbReference>
<reference evidence="1 2" key="1">
    <citation type="submission" date="2019-11" db="EMBL/GenBank/DDBJ databases">
        <title>Draft Genome Sequence of Plant Growth-Promoting Rhizosphere-Associated Bacteria.</title>
        <authorList>
            <person name="Vasilyev I.Y."/>
            <person name="Radchenko V."/>
            <person name="Ilnitskaya E.V."/>
        </authorList>
    </citation>
    <scope>NUCLEOTIDE SEQUENCE [LARGE SCALE GENOMIC DNA]</scope>
    <source>
        <strain evidence="1 2">VRA_MhP_f</strain>
    </source>
</reference>
<dbReference type="AlphaFoldDB" id="A0A7X2STV4"/>
<evidence type="ECO:0000313" key="1">
    <source>
        <dbReference type="EMBL" id="MSE13636.1"/>
    </source>
</evidence>
<gene>
    <name evidence="1" type="ORF">GKC49_00215</name>
</gene>
<proteinExistence type="predicted"/>
<protein>
    <submittedName>
        <fullName evidence="1">Uncharacterized protein</fullName>
    </submittedName>
</protein>
<accession>A0A7X2STV4</accession>
<evidence type="ECO:0000313" key="2">
    <source>
        <dbReference type="Proteomes" id="UP000461948"/>
    </source>
</evidence>
<comment type="caution">
    <text evidence="1">The sequence shown here is derived from an EMBL/GenBank/DDBJ whole genome shotgun (WGS) entry which is preliminary data.</text>
</comment>
<sequence length="110" mass="12210">MSGHVHSYTPDNAEYVYGACLLQSGHGETRVTGGIIVQTSVHDSDTGFIDELVQSSLRCPHLVPLTAEPFTLQPFRLPVLNTQLPLEEKNYFELMFEKYLSLAQQGSLAN</sequence>